<dbReference type="AlphaFoldDB" id="Q8L350"/>
<accession>Q8L350</accession>
<dbReference type="Gene3D" id="3.40.50.150">
    <property type="entry name" value="Vaccinia Virus protein VP39"/>
    <property type="match status" value="1"/>
</dbReference>
<name>Q8L350_VIBCL</name>
<keyword evidence="2" id="KW-0808">Transferase</keyword>
<dbReference type="InterPro" id="IPR029063">
    <property type="entry name" value="SAM-dependent_MTases_sf"/>
</dbReference>
<dbReference type="RefSeq" id="WP_001281574.1">
    <property type="nucleotide sequence ID" value="NZ_CP047305.1"/>
</dbReference>
<evidence type="ECO:0000256" key="1">
    <source>
        <dbReference type="SAM" id="Coils"/>
    </source>
</evidence>
<feature type="coiled-coil region" evidence="1">
    <location>
        <begin position="211"/>
        <end position="245"/>
    </location>
</feature>
<dbReference type="SUPFAM" id="SSF53335">
    <property type="entry name" value="S-adenosyl-L-methionine-dependent methyltransferases"/>
    <property type="match status" value="1"/>
</dbReference>
<proteinExistence type="predicted"/>
<sequence>MSDLKNVYDSVYAENDNYNFHYPAKDLIVDLYATQICGKILDAGCGQGGNLKRLLSHGVDAFGIELSSVCCEKHLQALPHENTDIVSFSQKSIIEFDGLVCFDVLEHIPESSLDENIKALSSLSKSALLGIANHSDIQCGEELHLIQEDVDWWIARLKQHYESATCVVSFLDDTFFVIEVSNLGEEALKLNLQYKRILSFSHEYDVLWKMKDKYEHESASKSNEIDKLIELQKQLSSQIVDLKEELGATRASYLNILNSKDISISNMLRKLLGRPVWK</sequence>
<organism evidence="2">
    <name type="scientific">Vibrio cholerae O37</name>
    <dbReference type="NCBI Taxonomy" id="185332"/>
    <lineage>
        <taxon>Bacteria</taxon>
        <taxon>Pseudomonadati</taxon>
        <taxon>Pseudomonadota</taxon>
        <taxon>Gammaproteobacteria</taxon>
        <taxon>Vibrionales</taxon>
        <taxon>Vibrionaceae</taxon>
        <taxon>Vibrio</taxon>
    </lineage>
</organism>
<keyword evidence="1" id="KW-0175">Coiled coil</keyword>
<dbReference type="EMBL" id="AF390573">
    <property type="protein sequence ID" value="AAM22593.1"/>
    <property type="molecule type" value="Genomic_DNA"/>
</dbReference>
<reference evidence="2" key="1">
    <citation type="journal article" date="2002" name="Infect. Immun.">
        <title>Evidence for the emergence of non-O1 and non-O139 Vibrio cholerae strains with pathogenic potential by exchange of O-antigen biosynthesis regions.</title>
        <authorList>
            <person name="Li M."/>
            <person name="Shimada T."/>
            <person name="Morris J.G. Jr"/>
            <person name="Sulakvelidze A."/>
            <person name="Sozhamannan S."/>
        </authorList>
    </citation>
    <scope>NUCLEOTIDE SEQUENCE</scope>
    <source>
        <strain evidence="2">1322-69</strain>
    </source>
</reference>
<protein>
    <submittedName>
        <fullName evidence="2">Methyl-transferase</fullName>
    </submittedName>
</protein>
<dbReference type="Pfam" id="PF13489">
    <property type="entry name" value="Methyltransf_23"/>
    <property type="match status" value="1"/>
</dbReference>
<dbReference type="CDD" id="cd02440">
    <property type="entry name" value="AdoMet_MTases"/>
    <property type="match status" value="1"/>
</dbReference>
<dbReference type="GO" id="GO:0016740">
    <property type="term" value="F:transferase activity"/>
    <property type="evidence" value="ECO:0007669"/>
    <property type="project" value="UniProtKB-KW"/>
</dbReference>
<evidence type="ECO:0000313" key="2">
    <source>
        <dbReference type="EMBL" id="AAM22593.1"/>
    </source>
</evidence>